<dbReference type="RefSeq" id="WP_132142707.1">
    <property type="nucleotide sequence ID" value="NZ_SLWR01000001.1"/>
</dbReference>
<comment type="caution">
    <text evidence="1">The sequence shown here is derived from an EMBL/GenBank/DDBJ whole genome shotgun (WGS) entry which is preliminary data.</text>
</comment>
<evidence type="ECO:0008006" key="3">
    <source>
        <dbReference type="Google" id="ProtNLM"/>
    </source>
</evidence>
<dbReference type="EMBL" id="SLWR01000001">
    <property type="protein sequence ID" value="TCO51086.1"/>
    <property type="molecule type" value="Genomic_DNA"/>
</dbReference>
<organism evidence="1 2">
    <name type="scientific">Kribbella antiqua</name>
    <dbReference type="NCBI Taxonomy" id="2512217"/>
    <lineage>
        <taxon>Bacteria</taxon>
        <taxon>Bacillati</taxon>
        <taxon>Actinomycetota</taxon>
        <taxon>Actinomycetes</taxon>
        <taxon>Propionibacteriales</taxon>
        <taxon>Kribbellaceae</taxon>
        <taxon>Kribbella</taxon>
    </lineage>
</organism>
<name>A0A4R2J2C2_9ACTN</name>
<dbReference type="AlphaFoldDB" id="A0A4R2J2C2"/>
<sequence>MSFRIDRVIEERAPGDAGLAVLLGSAFAELVARCAQPEAIALYESSGYVPAAPWGKYVDQPLTRCYAKAL</sequence>
<proteinExistence type="predicted"/>
<dbReference type="Proteomes" id="UP000295573">
    <property type="component" value="Unassembled WGS sequence"/>
</dbReference>
<gene>
    <name evidence="1" type="ORF">EV646_10168</name>
</gene>
<reference evidence="1 2" key="1">
    <citation type="journal article" date="2015" name="Stand. Genomic Sci.">
        <title>Genomic Encyclopedia of Bacterial and Archaeal Type Strains, Phase III: the genomes of soil and plant-associated and newly described type strains.</title>
        <authorList>
            <person name="Whitman W.B."/>
            <person name="Woyke T."/>
            <person name="Klenk H.P."/>
            <person name="Zhou Y."/>
            <person name="Lilburn T.G."/>
            <person name="Beck B.J."/>
            <person name="De Vos P."/>
            <person name="Vandamme P."/>
            <person name="Eisen J.A."/>
            <person name="Garrity G."/>
            <person name="Hugenholtz P."/>
            <person name="Kyrpides N.C."/>
        </authorList>
    </citation>
    <scope>NUCLEOTIDE SEQUENCE [LARGE SCALE GENOMIC DNA]</scope>
    <source>
        <strain evidence="1 2">VKM Ac-2541</strain>
    </source>
</reference>
<dbReference type="OrthoDB" id="70840at2"/>
<accession>A0A4R2J2C2</accession>
<keyword evidence="2" id="KW-1185">Reference proteome</keyword>
<evidence type="ECO:0000313" key="1">
    <source>
        <dbReference type="EMBL" id="TCO51086.1"/>
    </source>
</evidence>
<evidence type="ECO:0000313" key="2">
    <source>
        <dbReference type="Proteomes" id="UP000295573"/>
    </source>
</evidence>
<dbReference type="Gene3D" id="3.40.630.30">
    <property type="match status" value="1"/>
</dbReference>
<protein>
    <recommendedName>
        <fullName evidence="3">N-acetyltransferase domain-containing protein</fullName>
    </recommendedName>
</protein>